<dbReference type="AlphaFoldDB" id="A0A1E8Q2W5"/>
<protein>
    <recommendedName>
        <fullName evidence="3">PPE domain-containing protein</fullName>
    </recommendedName>
</protein>
<organism evidence="4 5">
    <name type="scientific">Mycolicibacterium grossiae</name>
    <dbReference type="NCBI Taxonomy" id="1552759"/>
    <lineage>
        <taxon>Bacteria</taxon>
        <taxon>Bacillati</taxon>
        <taxon>Actinomycetota</taxon>
        <taxon>Actinomycetes</taxon>
        <taxon>Mycobacteriales</taxon>
        <taxon>Mycobacteriaceae</taxon>
        <taxon>Mycolicibacterium</taxon>
    </lineage>
</organism>
<dbReference type="Pfam" id="PF00823">
    <property type="entry name" value="PPE"/>
    <property type="match status" value="1"/>
</dbReference>
<dbReference type="EMBL" id="MCHX01000040">
    <property type="protein sequence ID" value="OFJ52439.1"/>
    <property type="molecule type" value="Genomic_DNA"/>
</dbReference>
<evidence type="ECO:0000256" key="1">
    <source>
        <dbReference type="ARBA" id="ARBA00010652"/>
    </source>
</evidence>
<dbReference type="Gene3D" id="1.20.1260.20">
    <property type="entry name" value="PPE superfamily"/>
    <property type="match status" value="1"/>
</dbReference>
<dbReference type="SUPFAM" id="SSF140459">
    <property type="entry name" value="PE/PPE dimer-like"/>
    <property type="match status" value="1"/>
</dbReference>
<dbReference type="Proteomes" id="UP000178953">
    <property type="component" value="Unassembled WGS sequence"/>
</dbReference>
<feature type="domain" description="PPE" evidence="3">
    <location>
        <begin position="7"/>
        <end position="166"/>
    </location>
</feature>
<sequence length="407" mass="39680">MTAPGAWGALPPEENSAGFWFGPGASSFVAAAENLVSVAAGLIANLGGQEAINAALSMSWPDPTGTMAVLAKVPLMIWQATAAGQISAQAAVIHEVALAFEALKAATPTPLEIGENQVEHGTLQANNFLGMLTSAIVANRTNYTRMWVTSASNKYEYAAASMPIQALPPLPPPPPASSGVSTPSIQAPQEKAAEGVLGGGEGAMQAFMGPLGQVGGLAGQLGQGGPLSSLTSLPQQGMQPLMSLLQGGMGGNPAEALAGATSADWLTATPAAGGPVAANLVGGGAGGGGAGAIGGGLGALRGPASFASTPAVNAAASTPESAMSRVNEARLASGAQVSGAGMGGSGAMMGPMAHGAGGDQNKEDAKRKSTPLTELAALYRAPSAVPVITGGGGAVFRPAEGGGDRTT</sequence>
<dbReference type="InterPro" id="IPR000030">
    <property type="entry name" value="PPE_dom"/>
</dbReference>
<comment type="similarity">
    <text evidence="1">Belongs to the mycobacterial PPE family.</text>
</comment>
<reference evidence="4 5" key="1">
    <citation type="submission" date="2016-09" db="EMBL/GenBank/DDBJ databases">
        <title>genome sequence of Mycobacterium sp. 739 SCH.</title>
        <authorList>
            <person name="Greninger A.L."/>
            <person name="Qin X."/>
            <person name="Jerome K."/>
            <person name="Vora S."/>
            <person name="Quinn K."/>
        </authorList>
    </citation>
    <scope>NUCLEOTIDE SEQUENCE [LARGE SCALE GENOMIC DNA]</scope>
    <source>
        <strain evidence="4 5">SCH</strain>
    </source>
</reference>
<evidence type="ECO:0000313" key="4">
    <source>
        <dbReference type="EMBL" id="OFJ52439.1"/>
    </source>
</evidence>
<evidence type="ECO:0000259" key="3">
    <source>
        <dbReference type="Pfam" id="PF00823"/>
    </source>
</evidence>
<dbReference type="RefSeq" id="WP_070354414.1">
    <property type="nucleotide sequence ID" value="NZ_MCHX01000040.1"/>
</dbReference>
<accession>A0A1E8Q2W5</accession>
<evidence type="ECO:0000313" key="5">
    <source>
        <dbReference type="Proteomes" id="UP000178953"/>
    </source>
</evidence>
<proteinExistence type="inferred from homology"/>
<comment type="caution">
    <text evidence="4">The sequence shown here is derived from an EMBL/GenBank/DDBJ whole genome shotgun (WGS) entry which is preliminary data.</text>
</comment>
<feature type="region of interest" description="Disordered" evidence="2">
    <location>
        <begin position="342"/>
        <end position="368"/>
    </location>
</feature>
<evidence type="ECO:0000256" key="2">
    <source>
        <dbReference type="SAM" id="MobiDB-lite"/>
    </source>
</evidence>
<name>A0A1E8Q2W5_9MYCO</name>
<keyword evidence="5" id="KW-1185">Reference proteome</keyword>
<dbReference type="InterPro" id="IPR038332">
    <property type="entry name" value="PPE_sf"/>
</dbReference>
<gene>
    <name evidence="4" type="ORF">BEL07_17580</name>
</gene>